<name>A0A8H3Z3M1_VENIN</name>
<proteinExistence type="predicted"/>
<feature type="compositionally biased region" description="Basic and acidic residues" evidence="1">
    <location>
        <begin position="476"/>
        <end position="488"/>
    </location>
</feature>
<organism evidence="3 4">
    <name type="scientific">Venturia inaequalis</name>
    <name type="common">Apple scab fungus</name>
    <dbReference type="NCBI Taxonomy" id="5025"/>
    <lineage>
        <taxon>Eukaryota</taxon>
        <taxon>Fungi</taxon>
        <taxon>Dikarya</taxon>
        <taxon>Ascomycota</taxon>
        <taxon>Pezizomycotina</taxon>
        <taxon>Dothideomycetes</taxon>
        <taxon>Pleosporomycetidae</taxon>
        <taxon>Venturiales</taxon>
        <taxon>Venturiaceae</taxon>
        <taxon>Venturia</taxon>
    </lineage>
</organism>
<gene>
    <name evidence="3" type="ORF">BLS_006735</name>
</gene>
<dbReference type="AlphaFoldDB" id="A0A8H3Z3M1"/>
<feature type="domain" description="SPIN90/Ldb17 leucine-rich" evidence="2">
    <location>
        <begin position="206"/>
        <end position="357"/>
    </location>
</feature>
<feature type="region of interest" description="Disordered" evidence="1">
    <location>
        <begin position="399"/>
        <end position="438"/>
    </location>
</feature>
<evidence type="ECO:0000313" key="3">
    <source>
        <dbReference type="EMBL" id="KAE9981983.1"/>
    </source>
</evidence>
<evidence type="ECO:0000256" key="1">
    <source>
        <dbReference type="SAM" id="MobiDB-lite"/>
    </source>
</evidence>
<accession>A0A8H3Z3M1</accession>
<dbReference type="GO" id="GO:0000147">
    <property type="term" value="P:actin cortical patch assembly"/>
    <property type="evidence" value="ECO:0007669"/>
    <property type="project" value="TreeGrafter"/>
</dbReference>
<comment type="caution">
    <text evidence="3">The sequence shown here is derived from an EMBL/GenBank/DDBJ whole genome shotgun (WGS) entry which is preliminary data.</text>
</comment>
<protein>
    <recommendedName>
        <fullName evidence="2">SPIN90/Ldb17 leucine-rich domain-containing protein</fullName>
    </recommendedName>
</protein>
<dbReference type="PANTHER" id="PTHR13357:SF1">
    <property type="entry name" value="NCK-INTERACTING PROTEIN WITH SH3 DOMAIN"/>
    <property type="match status" value="1"/>
</dbReference>
<feature type="compositionally biased region" description="Polar residues" evidence="1">
    <location>
        <begin position="399"/>
        <end position="412"/>
    </location>
</feature>
<evidence type="ECO:0000259" key="2">
    <source>
        <dbReference type="Pfam" id="PF09431"/>
    </source>
</evidence>
<evidence type="ECO:0000313" key="4">
    <source>
        <dbReference type="Proteomes" id="UP000433883"/>
    </source>
</evidence>
<feature type="region of interest" description="Disordered" evidence="1">
    <location>
        <begin position="466"/>
        <end position="488"/>
    </location>
</feature>
<dbReference type="Proteomes" id="UP000433883">
    <property type="component" value="Unassembled WGS sequence"/>
</dbReference>
<sequence>MEFEVSYSLDSPEQFWLELEDILSAPCQTHEAIDNALRSYLAFTTNFKGTSTPYLTAPTSPDDQKLTSLGEYLQSDYDIAKCSYKLLESAIFTGHRGYVRRQVVYALLQEDDAASLHLIAAILLHDGRSSEETLHMMQTEGIFPRLVELITQWDSKDDQLHRLLLDCMYEMSRIQRLTWEDLSAVNDSFVLSLFAITESLSSDVSDPYHYPVIRVLLVLNEQYMVQAAVASVARTDSSGRPVPALTNRVIKALSTHLSSWKTFGENLILLLNRESETSLQLLILKLLYLIFSNNSTSEYFYTNDLHVLTDVILRNLLDLPSEDDNMQALRHTYLRVLHMLLANSQFRLEGQDYKAPEIRQVLLVLSGEGGVHFAPADPTTIRLVNRCREVAWLKEQVESPSTENDLSPSITLSAVDGNIPNGNHRHIDSKRGAEGEGSKEIARRTLGMHLQDGGSALSVAAVAEHTEKPGIITPSRAHDGDDIGPIER</sequence>
<dbReference type="InterPro" id="IPR030125">
    <property type="entry name" value="SPIN90/Ldb17"/>
</dbReference>
<dbReference type="PANTHER" id="PTHR13357">
    <property type="entry name" value="SH3 ADAPTER PROTEIN SPIN90 NCK INTERACTING PROTEIN WITH SH3 DOMAIN"/>
    <property type="match status" value="1"/>
</dbReference>
<dbReference type="GO" id="GO:0030479">
    <property type="term" value="C:actin cortical patch"/>
    <property type="evidence" value="ECO:0007669"/>
    <property type="project" value="TreeGrafter"/>
</dbReference>
<dbReference type="GO" id="GO:0006897">
    <property type="term" value="P:endocytosis"/>
    <property type="evidence" value="ECO:0007669"/>
    <property type="project" value="TreeGrafter"/>
</dbReference>
<dbReference type="EMBL" id="WNWQ01000050">
    <property type="protein sequence ID" value="KAE9981983.1"/>
    <property type="molecule type" value="Genomic_DNA"/>
</dbReference>
<dbReference type="GO" id="GO:0051666">
    <property type="term" value="P:actin cortical patch localization"/>
    <property type="evidence" value="ECO:0007669"/>
    <property type="project" value="TreeGrafter"/>
</dbReference>
<dbReference type="Pfam" id="PF09431">
    <property type="entry name" value="SPIN90_LRD"/>
    <property type="match status" value="1"/>
</dbReference>
<reference evidence="3 4" key="1">
    <citation type="submission" date="2019-11" db="EMBL/GenBank/DDBJ databases">
        <title>Venturia inaequalis Genome Resource.</title>
        <authorList>
            <person name="Lichtner F.J."/>
        </authorList>
    </citation>
    <scope>NUCLEOTIDE SEQUENCE [LARGE SCALE GENOMIC DNA]</scope>
    <source>
        <strain evidence="3">Bline_iso_100314</strain>
    </source>
</reference>
<feature type="compositionally biased region" description="Basic and acidic residues" evidence="1">
    <location>
        <begin position="425"/>
        <end position="438"/>
    </location>
</feature>
<dbReference type="GO" id="GO:0071933">
    <property type="term" value="F:Arp2/3 complex binding"/>
    <property type="evidence" value="ECO:0007669"/>
    <property type="project" value="TreeGrafter"/>
</dbReference>
<dbReference type="InterPro" id="IPR018556">
    <property type="entry name" value="SPIN90/Ldb17_LRD"/>
</dbReference>